<dbReference type="SUPFAM" id="SSF47413">
    <property type="entry name" value="lambda repressor-like DNA-binding domains"/>
    <property type="match status" value="1"/>
</dbReference>
<accession>A0ABX1BVX6</accession>
<dbReference type="Proteomes" id="UP000695264">
    <property type="component" value="Unassembled WGS sequence"/>
</dbReference>
<gene>
    <name evidence="2" type="ORF">HCK00_15365</name>
</gene>
<organism evidence="2 3">
    <name type="scientific">Streptomyces zingiberis</name>
    <dbReference type="NCBI Taxonomy" id="2053010"/>
    <lineage>
        <taxon>Bacteria</taxon>
        <taxon>Bacillati</taxon>
        <taxon>Actinomycetota</taxon>
        <taxon>Actinomycetes</taxon>
        <taxon>Kitasatosporales</taxon>
        <taxon>Streptomycetaceae</taxon>
        <taxon>Streptomyces</taxon>
    </lineage>
</organism>
<evidence type="ECO:0000313" key="3">
    <source>
        <dbReference type="Proteomes" id="UP000695264"/>
    </source>
</evidence>
<dbReference type="SUPFAM" id="SSF48452">
    <property type="entry name" value="TPR-like"/>
    <property type="match status" value="1"/>
</dbReference>
<dbReference type="CDD" id="cd00093">
    <property type="entry name" value="HTH_XRE"/>
    <property type="match status" value="1"/>
</dbReference>
<dbReference type="InterPro" id="IPR001387">
    <property type="entry name" value="Cro/C1-type_HTH"/>
</dbReference>
<comment type="caution">
    <text evidence="2">The sequence shown here is derived from an EMBL/GenBank/DDBJ whole genome shotgun (WGS) entry which is preliminary data.</text>
</comment>
<dbReference type="SMART" id="SM00530">
    <property type="entry name" value="HTH_XRE"/>
    <property type="match status" value="1"/>
</dbReference>
<name>A0ABX1BVX6_9ACTN</name>
<dbReference type="PROSITE" id="PS50943">
    <property type="entry name" value="HTH_CROC1"/>
    <property type="match status" value="1"/>
</dbReference>
<sequence length="387" mass="42121">MAGKRHGLVQQRAMRGLTQEALAEILGVDRSTVVRWEAGRCDPQPWMRPRLGRALGVTAFELQRLLSSPSGVVPPGHARAISSPAPGDDEPGSCTSLREDFDRLVRRYDRLPSASLLVEAGQRLGKFELLAGDARRGRMRREFLTLQAEAVAFVGQLVWDASERRDHQTARSLYTRSLDIARHVGDGVLEGLALLRMGHVALYGVRDAHEGLRLSLSAAHAPRGASHALSAVARLHAGEAHAMLGQPGQCDEELEKADRHLARVDDWDAALDLISPGQRHRLAGSCHLSLGRYELAVRELVDAAAELPSHTKSRSIVLGNLALARIRQGEVDAGTAALRTAIEELEGTRGGGGVSVVFGAVRELRPWCRMPEVQDVHDRLFALMAGR</sequence>
<dbReference type="Gene3D" id="1.10.260.40">
    <property type="entry name" value="lambda repressor-like DNA-binding domains"/>
    <property type="match status" value="1"/>
</dbReference>
<proteinExistence type="predicted"/>
<feature type="domain" description="HTH cro/C1-type" evidence="1">
    <location>
        <begin position="8"/>
        <end position="62"/>
    </location>
</feature>
<keyword evidence="3" id="KW-1185">Reference proteome</keyword>
<dbReference type="Gene3D" id="1.25.40.10">
    <property type="entry name" value="Tetratricopeptide repeat domain"/>
    <property type="match status" value="1"/>
</dbReference>
<evidence type="ECO:0000313" key="2">
    <source>
        <dbReference type="EMBL" id="NJQ01874.1"/>
    </source>
</evidence>
<dbReference type="InterPro" id="IPR011990">
    <property type="entry name" value="TPR-like_helical_dom_sf"/>
</dbReference>
<dbReference type="InterPro" id="IPR010982">
    <property type="entry name" value="Lambda_DNA-bd_dom_sf"/>
</dbReference>
<evidence type="ECO:0000259" key="1">
    <source>
        <dbReference type="PROSITE" id="PS50943"/>
    </source>
</evidence>
<protein>
    <submittedName>
        <fullName evidence="2">Helix-turn-helix domain-containing protein</fullName>
    </submittedName>
</protein>
<dbReference type="Pfam" id="PF13560">
    <property type="entry name" value="HTH_31"/>
    <property type="match status" value="1"/>
</dbReference>
<dbReference type="EMBL" id="JAATEN010000010">
    <property type="protein sequence ID" value="NJQ01874.1"/>
    <property type="molecule type" value="Genomic_DNA"/>
</dbReference>
<reference evidence="2 3" key="1">
    <citation type="submission" date="2020-03" db="EMBL/GenBank/DDBJ databases">
        <title>WGS of actinomycetes isolated from Thailand.</title>
        <authorList>
            <person name="Thawai C."/>
        </authorList>
    </citation>
    <scope>NUCLEOTIDE SEQUENCE [LARGE SCALE GENOMIC DNA]</scope>
    <source>
        <strain evidence="2 3">PLAI 1-29</strain>
    </source>
</reference>